<dbReference type="InterPro" id="IPR037275">
    <property type="entry name" value="Znf_CTCHY_sf"/>
</dbReference>
<keyword evidence="5" id="KW-1185">Reference proteome</keyword>
<sequence>MEKTSLARKERFQNRQKERNQSEEMSSKGIESDRSQNSAGAAASNRQCELYQHLSHVVKKFAPCNLCHKNSGCRMLMAKKEMRVLVCARFVDIGKRSTRTHKLVPDVRQRSLHIFAQYANISVVKTRVLSTALSAISAASIRTTPSSVMCTKGWKGGIGADRIQGMMSAVSVWRTHSVVVLSYHVHTSFTESVLMQKLKLRSCPICRYPLYNRSFHCDVFNVCLDKRLEGRHSSRENSGHDERWLCLERLSNPAMLTKVRREYAVAMIWNGM</sequence>
<dbReference type="OrthoDB" id="411372at2759"/>
<feature type="region of interest" description="Disordered" evidence="2">
    <location>
        <begin position="1"/>
        <end position="38"/>
    </location>
</feature>
<dbReference type="AlphaFoldDB" id="A0A3M6TM31"/>
<dbReference type="GO" id="GO:0008270">
    <property type="term" value="F:zinc ion binding"/>
    <property type="evidence" value="ECO:0007669"/>
    <property type="project" value="UniProtKB-KW"/>
</dbReference>
<dbReference type="SUPFAM" id="SSF161245">
    <property type="entry name" value="Zinc hairpin stack"/>
    <property type="match status" value="1"/>
</dbReference>
<dbReference type="InterPro" id="IPR017921">
    <property type="entry name" value="Znf_CTCHY"/>
</dbReference>
<name>A0A3M6TM31_POCDA</name>
<evidence type="ECO:0000259" key="3">
    <source>
        <dbReference type="PROSITE" id="PS51270"/>
    </source>
</evidence>
<keyword evidence="1" id="KW-0862">Zinc</keyword>
<evidence type="ECO:0000256" key="1">
    <source>
        <dbReference type="PROSITE-ProRule" id="PRU00965"/>
    </source>
</evidence>
<proteinExistence type="predicted"/>
<feature type="compositionally biased region" description="Basic and acidic residues" evidence="2">
    <location>
        <begin position="1"/>
        <end position="34"/>
    </location>
</feature>
<organism evidence="4 5">
    <name type="scientific">Pocillopora damicornis</name>
    <name type="common">Cauliflower coral</name>
    <name type="synonym">Millepora damicornis</name>
    <dbReference type="NCBI Taxonomy" id="46731"/>
    <lineage>
        <taxon>Eukaryota</taxon>
        <taxon>Metazoa</taxon>
        <taxon>Cnidaria</taxon>
        <taxon>Anthozoa</taxon>
        <taxon>Hexacorallia</taxon>
        <taxon>Scleractinia</taxon>
        <taxon>Astrocoeniina</taxon>
        <taxon>Pocilloporidae</taxon>
        <taxon>Pocillopora</taxon>
    </lineage>
</organism>
<accession>A0A3M6TM31</accession>
<evidence type="ECO:0000313" key="4">
    <source>
        <dbReference type="EMBL" id="RMX42477.1"/>
    </source>
</evidence>
<comment type="caution">
    <text evidence="4">The sequence shown here is derived from an EMBL/GenBank/DDBJ whole genome shotgun (WGS) entry which is preliminary data.</text>
</comment>
<dbReference type="Proteomes" id="UP000275408">
    <property type="component" value="Unassembled WGS sequence"/>
</dbReference>
<reference evidence="4 5" key="1">
    <citation type="journal article" date="2018" name="Sci. Rep.">
        <title>Comparative analysis of the Pocillopora damicornis genome highlights role of immune system in coral evolution.</title>
        <authorList>
            <person name="Cunning R."/>
            <person name="Bay R.A."/>
            <person name="Gillette P."/>
            <person name="Baker A.C."/>
            <person name="Traylor-Knowles N."/>
        </authorList>
    </citation>
    <scope>NUCLEOTIDE SEQUENCE [LARGE SCALE GENOMIC DNA]</scope>
    <source>
        <strain evidence="4">RSMAS</strain>
        <tissue evidence="4">Whole animal</tissue>
    </source>
</reference>
<keyword evidence="1" id="KW-0863">Zinc-finger</keyword>
<protein>
    <recommendedName>
        <fullName evidence="3">CTCHY-type domain-containing protein</fullName>
    </recommendedName>
</protein>
<dbReference type="PROSITE" id="PS51270">
    <property type="entry name" value="ZF_CTCHY"/>
    <property type="match status" value="1"/>
</dbReference>
<feature type="domain" description="CTCHY-type" evidence="3">
    <location>
        <begin position="178"/>
        <end position="242"/>
    </location>
</feature>
<evidence type="ECO:0000313" key="5">
    <source>
        <dbReference type="Proteomes" id="UP000275408"/>
    </source>
</evidence>
<evidence type="ECO:0000256" key="2">
    <source>
        <dbReference type="SAM" id="MobiDB-lite"/>
    </source>
</evidence>
<dbReference type="EMBL" id="RCHS01003365">
    <property type="protein sequence ID" value="RMX42477.1"/>
    <property type="molecule type" value="Genomic_DNA"/>
</dbReference>
<gene>
    <name evidence="4" type="ORF">pdam_00010872</name>
</gene>
<dbReference type="STRING" id="46731.A0A3M6TM31"/>
<keyword evidence="1" id="KW-0479">Metal-binding</keyword>